<dbReference type="InterPro" id="IPR058031">
    <property type="entry name" value="AAA_lid_NorR"/>
</dbReference>
<feature type="domain" description="Sigma-54 factor interaction" evidence="3">
    <location>
        <begin position="269"/>
        <end position="499"/>
    </location>
</feature>
<dbReference type="RefSeq" id="WP_009529638.1">
    <property type="nucleotide sequence ID" value="NZ_JBQNBP010000023.1"/>
</dbReference>
<keyword evidence="2" id="KW-0067">ATP-binding</keyword>
<dbReference type="SUPFAM" id="SSF52540">
    <property type="entry name" value="P-loop containing nucleoside triphosphate hydrolases"/>
    <property type="match status" value="1"/>
</dbReference>
<protein>
    <recommendedName>
        <fullName evidence="3">Sigma-54 factor interaction domain-containing protein</fullName>
    </recommendedName>
</protein>
<evidence type="ECO:0000259" key="3">
    <source>
        <dbReference type="PROSITE" id="PS50045"/>
    </source>
</evidence>
<dbReference type="CDD" id="cd00009">
    <property type="entry name" value="AAA"/>
    <property type="match status" value="1"/>
</dbReference>
<dbReference type="GO" id="GO:0006355">
    <property type="term" value="P:regulation of DNA-templated transcription"/>
    <property type="evidence" value="ECO:0007669"/>
    <property type="project" value="InterPro"/>
</dbReference>
<evidence type="ECO:0000256" key="1">
    <source>
        <dbReference type="ARBA" id="ARBA00022741"/>
    </source>
</evidence>
<comment type="caution">
    <text evidence="4">The sequence shown here is derived from an EMBL/GenBank/DDBJ whole genome shotgun (WGS) entry which is preliminary data.</text>
</comment>
<dbReference type="Gene3D" id="1.10.8.60">
    <property type="match status" value="1"/>
</dbReference>
<organism evidence="4 5">
    <name type="scientific">Peptoanaerobacter stomatis</name>
    <dbReference type="NCBI Taxonomy" id="796937"/>
    <lineage>
        <taxon>Bacteria</taxon>
        <taxon>Bacillati</taxon>
        <taxon>Bacillota</taxon>
        <taxon>Clostridia</taxon>
        <taxon>Peptostreptococcales</taxon>
        <taxon>Filifactoraceae</taxon>
        <taxon>Peptoanaerobacter</taxon>
    </lineage>
</organism>
<dbReference type="PATRIC" id="fig|796940.3.peg.1165"/>
<dbReference type="PANTHER" id="PTHR32071:SF57">
    <property type="entry name" value="C4-DICARBOXYLATE TRANSPORT TRANSCRIPTIONAL REGULATORY PROTEIN DCTD"/>
    <property type="match status" value="1"/>
</dbReference>
<dbReference type="InterPro" id="IPR027417">
    <property type="entry name" value="P-loop_NTPase"/>
</dbReference>
<keyword evidence="1" id="KW-0547">Nucleotide-binding</keyword>
<dbReference type="AlphaFoldDB" id="G9XD08"/>
<dbReference type="PROSITE" id="PS00675">
    <property type="entry name" value="SIGMA54_INTERACT_1"/>
    <property type="match status" value="1"/>
</dbReference>
<dbReference type="InterPro" id="IPR025662">
    <property type="entry name" value="Sigma_54_int_dom_ATP-bd_1"/>
</dbReference>
<dbReference type="InterPro" id="IPR009057">
    <property type="entry name" value="Homeodomain-like_sf"/>
</dbReference>
<reference evidence="4 5" key="1">
    <citation type="submission" date="2011-08" db="EMBL/GenBank/DDBJ databases">
        <title>The Genome Sequence of Eubacteriaceae bacterium CM5.</title>
        <authorList>
            <consortium name="The Broad Institute Genome Sequencing Platform"/>
            <person name="Earl A."/>
            <person name="Ward D."/>
            <person name="Feldgarden M."/>
            <person name="Gevers D."/>
            <person name="Sizova M."/>
            <person name="Hazen A."/>
            <person name="Epstein S."/>
            <person name="Young S.K."/>
            <person name="Zeng Q."/>
            <person name="Gargeya S."/>
            <person name="Fitzgerald M."/>
            <person name="Haas B."/>
            <person name="Abouelleil A."/>
            <person name="Alvarado L."/>
            <person name="Arachchi H.M."/>
            <person name="Berlin A."/>
            <person name="Brown A."/>
            <person name="Chapman S.B."/>
            <person name="Chen Z."/>
            <person name="Dunbar C."/>
            <person name="Freedman E."/>
            <person name="Gearin G."/>
            <person name="Gellesch M."/>
            <person name="Goldberg J."/>
            <person name="Griggs A."/>
            <person name="Gujja S."/>
            <person name="Heiman D."/>
            <person name="Howarth C."/>
            <person name="Larson L."/>
            <person name="Lui A."/>
            <person name="MacDonald P.J.P."/>
            <person name="Montmayeur A."/>
            <person name="Murphy C."/>
            <person name="Neiman D."/>
            <person name="Pearson M."/>
            <person name="Priest M."/>
            <person name="Roberts A."/>
            <person name="Saif S."/>
            <person name="Shea T."/>
            <person name="Shenoy N."/>
            <person name="Sisk P."/>
            <person name="Stolte C."/>
            <person name="Sykes S."/>
            <person name="Wortman J."/>
            <person name="Nusbaum C."/>
            <person name="Birren B."/>
        </authorList>
    </citation>
    <scope>NUCLEOTIDE SEQUENCE [LARGE SCALE GENOMIC DNA]</scope>
    <source>
        <strain evidence="4 5">CM5</strain>
    </source>
</reference>
<sequence length="585" mass="66833">MDSPLKRIQNSVIEYANAIANVIGVDVEIVDSQLNTIAGTGAYRENINKNVAKEGYIYIDVIKTGQLHVIKDPGKNILCSKCSEKDECRELMQISMPIKYEKEIVGVIQLVCTKLEQKQKLIAKEKDYLKFIKEIAGNITDKLHELDEQEKTKKRIELFHQIVDDIDKMVIVLNAENTVIHINKMAKNTLNIEVGEKINVKKTHEMLVGEYLFTIQTDQKDVDVIGRIKSANSVYYEHTDIIICTKTKNIKDRAYNVVTGHNYISTDDIIGSNKQIKLLKERIKKIAKSTSTVFITGESGTGKELIARSIHSESDRADKPFIAVNCAAIPDSLLETELFGYVKGAFTGASDQGRIGKFELANRGVIFLDEIGDMPLHLQAKILRLLQDKELIRIGSNKTIKLDVRVVTATNRDLKKLIEEKKFREDLYYRINVIPISVPPLRKRLDDIEKLAYHMLDRYNKSFGKNVTHIDNEVIQIFMEYDWEGNIRELENVIEYMMNISETDTLTEELIPINILEKRIGYEPKDDEKANKSQRVVPIKELEMNEIRKALNIYGYDTKGKKIAAKKLGIGIATLYRKIEEEINV</sequence>
<dbReference type="InterPro" id="IPR002078">
    <property type="entry name" value="Sigma_54_int"/>
</dbReference>
<dbReference type="Gene3D" id="3.40.50.300">
    <property type="entry name" value="P-loop containing nucleotide triphosphate hydrolases"/>
    <property type="match status" value="1"/>
</dbReference>
<dbReference type="Proteomes" id="UP000003379">
    <property type="component" value="Unassembled WGS sequence"/>
</dbReference>
<proteinExistence type="predicted"/>
<dbReference type="HOGENOM" id="CLU_000445_8_1_9"/>
<evidence type="ECO:0000256" key="2">
    <source>
        <dbReference type="ARBA" id="ARBA00022840"/>
    </source>
</evidence>
<dbReference type="Pfam" id="PF00158">
    <property type="entry name" value="Sigma54_activat"/>
    <property type="match status" value="1"/>
</dbReference>
<dbReference type="InterPro" id="IPR003593">
    <property type="entry name" value="AAA+_ATPase"/>
</dbReference>
<dbReference type="SUPFAM" id="SSF46689">
    <property type="entry name" value="Homeodomain-like"/>
    <property type="match status" value="1"/>
</dbReference>
<evidence type="ECO:0000313" key="4">
    <source>
        <dbReference type="EMBL" id="EHL19178.1"/>
    </source>
</evidence>
<dbReference type="PANTHER" id="PTHR32071">
    <property type="entry name" value="TRANSCRIPTIONAL REGULATORY PROTEIN"/>
    <property type="match status" value="1"/>
</dbReference>
<dbReference type="Gene3D" id="1.10.10.60">
    <property type="entry name" value="Homeodomain-like"/>
    <property type="match status" value="1"/>
</dbReference>
<dbReference type="Pfam" id="PF25601">
    <property type="entry name" value="AAA_lid_14"/>
    <property type="match status" value="1"/>
</dbReference>
<dbReference type="FunFam" id="3.40.50.300:FF:000006">
    <property type="entry name" value="DNA-binding transcriptional regulator NtrC"/>
    <property type="match status" value="1"/>
</dbReference>
<dbReference type="STRING" id="796937.HMPREF9630_02129"/>
<name>G9XD08_9FIRM</name>
<gene>
    <name evidence="4" type="ORF">HMPREF9628_01735</name>
</gene>
<dbReference type="PROSITE" id="PS50045">
    <property type="entry name" value="SIGMA54_INTERACT_4"/>
    <property type="match status" value="1"/>
</dbReference>
<dbReference type="EMBL" id="AFZG01000028">
    <property type="protein sequence ID" value="EHL19178.1"/>
    <property type="molecule type" value="Genomic_DNA"/>
</dbReference>
<accession>G9XD08</accession>
<evidence type="ECO:0000313" key="5">
    <source>
        <dbReference type="Proteomes" id="UP000003379"/>
    </source>
</evidence>
<dbReference type="SMART" id="SM00382">
    <property type="entry name" value="AAA"/>
    <property type="match status" value="1"/>
</dbReference>
<dbReference type="GO" id="GO:0005524">
    <property type="term" value="F:ATP binding"/>
    <property type="evidence" value="ECO:0007669"/>
    <property type="project" value="UniProtKB-KW"/>
</dbReference>